<dbReference type="GO" id="GO:0007035">
    <property type="term" value="P:vacuolar acidification"/>
    <property type="evidence" value="ECO:0007669"/>
    <property type="project" value="TreeGrafter"/>
</dbReference>
<sequence length="360" mass="41120">MRIFSSTFEEVMNPKLHKLLDLYEYYANFASAWLKKNSEGGVEVDRCAEDKEVGIELLNLIPEDERWHIIGALLWQHMSRFMKHKLNSLAIFDESYSSGFSLGKLSCDPCSLDFGSDSKNIRLRENIRSASWVLAKLLKIALEHISSYHVKQLGLFLQQKVDNGFDPPTLRWLEEYRLSPRTPHEHVSQAEHIPNRKSQLSASDILWNMCADPTMILESFSLEKVNWSSYFNFKPRKGWGELYKDVREEHESEDSPNREGKVSNGSSGGEAGSPSRSVFQNGHTSLSSLQKGTRTEKEVTPFQDPKEIYKRNGELLEALCVNSINQRQAAVASNRKVSSHVPVLFSIIIRCDFLILKSSY</sequence>
<dbReference type="GO" id="GO:0043291">
    <property type="term" value="C:RAVE complex"/>
    <property type="evidence" value="ECO:0007669"/>
    <property type="project" value="TreeGrafter"/>
</dbReference>
<reference evidence="2" key="1">
    <citation type="submission" date="2019-09" db="EMBL/GenBank/DDBJ databases">
        <title>Draft genome information of white flower Hibiscus syriacus.</title>
        <authorList>
            <person name="Kim Y.-M."/>
        </authorList>
    </citation>
    <scope>NUCLEOTIDE SEQUENCE [LARGE SCALE GENOMIC DNA]</scope>
    <source>
        <strain evidence="2">YM2019G1</strain>
    </source>
</reference>
<feature type="compositionally biased region" description="Basic and acidic residues" evidence="1">
    <location>
        <begin position="293"/>
        <end position="304"/>
    </location>
</feature>
<feature type="region of interest" description="Disordered" evidence="1">
    <location>
        <begin position="248"/>
        <end position="304"/>
    </location>
</feature>
<proteinExistence type="predicted"/>
<dbReference type="PANTHER" id="PTHR13950:SF9">
    <property type="entry name" value="RABCONNECTIN-3A"/>
    <property type="match status" value="1"/>
</dbReference>
<gene>
    <name evidence="2" type="ORF">F3Y22_tig00111318pilonHSYRG00006</name>
</gene>
<keyword evidence="3" id="KW-1185">Reference proteome</keyword>
<accession>A0A6A2YQN7</accession>
<name>A0A6A2YQN7_HIBSY</name>
<evidence type="ECO:0000256" key="1">
    <source>
        <dbReference type="SAM" id="MobiDB-lite"/>
    </source>
</evidence>
<dbReference type="EMBL" id="VEPZ02001307">
    <property type="protein sequence ID" value="KAE8681532.1"/>
    <property type="molecule type" value="Genomic_DNA"/>
</dbReference>
<dbReference type="Proteomes" id="UP000436088">
    <property type="component" value="Unassembled WGS sequence"/>
</dbReference>
<comment type="caution">
    <text evidence="2">The sequence shown here is derived from an EMBL/GenBank/DDBJ whole genome shotgun (WGS) entry which is preliminary data.</text>
</comment>
<dbReference type="AlphaFoldDB" id="A0A6A2YQN7"/>
<dbReference type="InterPro" id="IPR052208">
    <property type="entry name" value="DmX-like/RAVE_component"/>
</dbReference>
<protein>
    <submittedName>
        <fullName evidence="2">Uncharacterized protein</fullName>
    </submittedName>
</protein>
<organism evidence="2 3">
    <name type="scientific">Hibiscus syriacus</name>
    <name type="common">Rose of Sharon</name>
    <dbReference type="NCBI Taxonomy" id="106335"/>
    <lineage>
        <taxon>Eukaryota</taxon>
        <taxon>Viridiplantae</taxon>
        <taxon>Streptophyta</taxon>
        <taxon>Embryophyta</taxon>
        <taxon>Tracheophyta</taxon>
        <taxon>Spermatophyta</taxon>
        <taxon>Magnoliopsida</taxon>
        <taxon>eudicotyledons</taxon>
        <taxon>Gunneridae</taxon>
        <taxon>Pentapetalae</taxon>
        <taxon>rosids</taxon>
        <taxon>malvids</taxon>
        <taxon>Malvales</taxon>
        <taxon>Malvaceae</taxon>
        <taxon>Malvoideae</taxon>
        <taxon>Hibiscus</taxon>
    </lineage>
</organism>
<evidence type="ECO:0000313" key="3">
    <source>
        <dbReference type="Proteomes" id="UP000436088"/>
    </source>
</evidence>
<dbReference type="PANTHER" id="PTHR13950">
    <property type="entry name" value="RABCONNECTIN-RELATED"/>
    <property type="match status" value="1"/>
</dbReference>
<feature type="compositionally biased region" description="Basic and acidic residues" evidence="1">
    <location>
        <begin position="248"/>
        <end position="261"/>
    </location>
</feature>
<feature type="compositionally biased region" description="Polar residues" evidence="1">
    <location>
        <begin position="274"/>
        <end position="292"/>
    </location>
</feature>
<evidence type="ECO:0000313" key="2">
    <source>
        <dbReference type="EMBL" id="KAE8681532.1"/>
    </source>
</evidence>